<dbReference type="Pfam" id="PF03466">
    <property type="entry name" value="LysR_substrate"/>
    <property type="match status" value="1"/>
</dbReference>
<evidence type="ECO:0000256" key="5">
    <source>
        <dbReference type="ARBA" id="ARBA00023163"/>
    </source>
</evidence>
<dbReference type="Pfam" id="PF00126">
    <property type="entry name" value="HTH_1"/>
    <property type="match status" value="1"/>
</dbReference>
<dbReference type="Gene3D" id="3.40.190.10">
    <property type="entry name" value="Periplasmic binding protein-like II"/>
    <property type="match status" value="2"/>
</dbReference>
<dbReference type="PANTHER" id="PTHR30346:SF26">
    <property type="entry name" value="HYDROGEN PEROXIDE-INDUCIBLE GENES ACTIVATOR"/>
    <property type="match status" value="1"/>
</dbReference>
<accession>A0AAJ0XFT1</accession>
<dbReference type="PROSITE" id="PS50931">
    <property type="entry name" value="HTH_LYSR"/>
    <property type="match status" value="1"/>
</dbReference>
<proteinExistence type="inferred from homology"/>
<evidence type="ECO:0000259" key="7">
    <source>
        <dbReference type="PROSITE" id="PS50931"/>
    </source>
</evidence>
<comment type="caution">
    <text evidence="8">The sequence shown here is derived from an EMBL/GenBank/DDBJ whole genome shotgun (WGS) entry which is preliminary data.</text>
</comment>
<dbReference type="SUPFAM" id="SSF46785">
    <property type="entry name" value="Winged helix' DNA-binding domain"/>
    <property type="match status" value="1"/>
</dbReference>
<reference evidence="8" key="2">
    <citation type="journal article" date="2020" name="Microorganisms">
        <title>Osmotic Adaptation and Compatible Solute Biosynthesis of Phototrophic Bacteria as Revealed from Genome Analyses.</title>
        <authorList>
            <person name="Imhoff J.F."/>
            <person name="Rahn T."/>
            <person name="Kunzel S."/>
            <person name="Keller A."/>
            <person name="Neulinger S.C."/>
        </authorList>
    </citation>
    <scope>NUCLEOTIDE SEQUENCE</scope>
    <source>
        <strain evidence="8">DSM 4395</strain>
    </source>
</reference>
<dbReference type="PRINTS" id="PR00039">
    <property type="entry name" value="HTHLYSR"/>
</dbReference>
<dbReference type="InterPro" id="IPR000847">
    <property type="entry name" value="LysR_HTH_N"/>
</dbReference>
<dbReference type="GO" id="GO:0032993">
    <property type="term" value="C:protein-DNA complex"/>
    <property type="evidence" value="ECO:0007669"/>
    <property type="project" value="TreeGrafter"/>
</dbReference>
<evidence type="ECO:0000256" key="4">
    <source>
        <dbReference type="ARBA" id="ARBA00023159"/>
    </source>
</evidence>
<feature type="region of interest" description="Disordered" evidence="6">
    <location>
        <begin position="329"/>
        <end position="400"/>
    </location>
</feature>
<dbReference type="Gene3D" id="1.10.10.10">
    <property type="entry name" value="Winged helix-like DNA-binding domain superfamily/Winged helix DNA-binding domain"/>
    <property type="match status" value="1"/>
</dbReference>
<evidence type="ECO:0000256" key="2">
    <source>
        <dbReference type="ARBA" id="ARBA00023015"/>
    </source>
</evidence>
<evidence type="ECO:0000256" key="1">
    <source>
        <dbReference type="ARBA" id="ARBA00009437"/>
    </source>
</evidence>
<dbReference type="Proteomes" id="UP001296967">
    <property type="component" value="Unassembled WGS sequence"/>
</dbReference>
<dbReference type="SUPFAM" id="SSF53850">
    <property type="entry name" value="Periplasmic binding protein-like II"/>
    <property type="match status" value="1"/>
</dbReference>
<dbReference type="FunFam" id="1.10.10.10:FF:000001">
    <property type="entry name" value="LysR family transcriptional regulator"/>
    <property type="match status" value="1"/>
</dbReference>
<reference evidence="8" key="1">
    <citation type="submission" date="2017-05" db="EMBL/GenBank/DDBJ databases">
        <authorList>
            <person name="Imhoff J.F."/>
            <person name="Rahn T."/>
            <person name="Kuenzel S."/>
            <person name="Neulinger S.C."/>
        </authorList>
    </citation>
    <scope>NUCLEOTIDE SEQUENCE</scope>
    <source>
        <strain evidence="8">DSM 4395</strain>
    </source>
</reference>
<protein>
    <submittedName>
        <fullName evidence="8">LysR family transcriptional regulator</fullName>
    </submittedName>
</protein>
<keyword evidence="3" id="KW-0238">DNA-binding</keyword>
<dbReference type="PANTHER" id="PTHR30346">
    <property type="entry name" value="TRANSCRIPTIONAL DUAL REGULATOR HCAR-RELATED"/>
    <property type="match status" value="1"/>
</dbReference>
<dbReference type="InterPro" id="IPR036388">
    <property type="entry name" value="WH-like_DNA-bd_sf"/>
</dbReference>
<evidence type="ECO:0000256" key="6">
    <source>
        <dbReference type="SAM" id="MobiDB-lite"/>
    </source>
</evidence>
<keyword evidence="4" id="KW-0010">Activator</keyword>
<dbReference type="EMBL" id="NHSF01000056">
    <property type="protein sequence ID" value="MBK5930703.1"/>
    <property type="molecule type" value="Genomic_DNA"/>
</dbReference>
<evidence type="ECO:0000313" key="9">
    <source>
        <dbReference type="Proteomes" id="UP001296967"/>
    </source>
</evidence>
<comment type="similarity">
    <text evidence="1">Belongs to the LysR transcriptional regulatory family.</text>
</comment>
<gene>
    <name evidence="8" type="ORF">CCR82_09260</name>
</gene>
<dbReference type="GO" id="GO:0003700">
    <property type="term" value="F:DNA-binding transcription factor activity"/>
    <property type="evidence" value="ECO:0007669"/>
    <property type="project" value="InterPro"/>
</dbReference>
<dbReference type="InterPro" id="IPR005119">
    <property type="entry name" value="LysR_subst-bd"/>
</dbReference>
<organism evidence="8 9">
    <name type="scientific">Halochromatium salexigens</name>
    <name type="common">Chromatium salexigens</name>
    <dbReference type="NCBI Taxonomy" id="49447"/>
    <lineage>
        <taxon>Bacteria</taxon>
        <taxon>Pseudomonadati</taxon>
        <taxon>Pseudomonadota</taxon>
        <taxon>Gammaproteobacteria</taxon>
        <taxon>Chromatiales</taxon>
        <taxon>Chromatiaceae</taxon>
        <taxon>Halochromatium</taxon>
    </lineage>
</organism>
<dbReference type="CDD" id="cd08411">
    <property type="entry name" value="PBP2_OxyR"/>
    <property type="match status" value="1"/>
</dbReference>
<dbReference type="AlphaFoldDB" id="A0AAJ0XFT1"/>
<dbReference type="InterPro" id="IPR036390">
    <property type="entry name" value="WH_DNA-bd_sf"/>
</dbReference>
<dbReference type="GO" id="GO:0003677">
    <property type="term" value="F:DNA binding"/>
    <property type="evidence" value="ECO:0007669"/>
    <property type="project" value="UniProtKB-KW"/>
</dbReference>
<evidence type="ECO:0000256" key="3">
    <source>
        <dbReference type="ARBA" id="ARBA00023125"/>
    </source>
</evidence>
<keyword evidence="9" id="KW-1185">Reference proteome</keyword>
<feature type="domain" description="HTH lysR-type" evidence="7">
    <location>
        <begin position="1"/>
        <end position="58"/>
    </location>
</feature>
<keyword evidence="2" id="KW-0805">Transcription regulation</keyword>
<sequence>MNLRDIKYILALAETRHFGRAAERSFVSQPTLSGQIRKLEHELGVTIFERTNRSVEITPTGQLILQHARLLMEQADAIEQVARAHQDPLAGPLRIGAIPTLSPYLLPLILLPLRERLPQIKLVLIEEITETLLKRLEHHEVDAALLATPVSEPELVARPLFEEPFWLAHPRQHPLGDKPEITEADLEATELLLLSDGHCLTHQVMEVCRLAERPRSGEMADLRASSLETLLQLVGAGFGCTLLPALACSGETPPDSPIVRRPLHLPDAYRRISLVSRRSFPRQQALDAFAEVLVSQLPDSVRTLPSAPVATAAPAADDALNSSALAAASTSATESAPEQTAAPTAARASGAMPASGSTAEPGSMPTSGSTPASGSTHTSADIMAEALAPPSSAASTASNK</sequence>
<evidence type="ECO:0000313" key="8">
    <source>
        <dbReference type="EMBL" id="MBK5930703.1"/>
    </source>
</evidence>
<name>A0AAJ0XFT1_HALSE</name>
<keyword evidence="5" id="KW-0804">Transcription</keyword>